<dbReference type="EMBL" id="JABCKV010000097">
    <property type="protein sequence ID" value="KAG5643743.1"/>
    <property type="molecule type" value="Genomic_DNA"/>
</dbReference>
<evidence type="ECO:0000313" key="3">
    <source>
        <dbReference type="EMBL" id="KAG5643743.1"/>
    </source>
</evidence>
<evidence type="ECO:0000313" key="4">
    <source>
        <dbReference type="Proteomes" id="UP000775547"/>
    </source>
</evidence>
<accession>A0A9P7G7T9</accession>
<dbReference type="PANTHER" id="PTHR47332">
    <property type="entry name" value="SET DOMAIN-CONTAINING PROTEIN 5"/>
    <property type="match status" value="1"/>
</dbReference>
<dbReference type="PANTHER" id="PTHR47332:SF4">
    <property type="entry name" value="SET DOMAIN-CONTAINING PROTEIN 5"/>
    <property type="match status" value="1"/>
</dbReference>
<dbReference type="SMART" id="SM00317">
    <property type="entry name" value="SET"/>
    <property type="match status" value="1"/>
</dbReference>
<organism evidence="3 4">
    <name type="scientific">Asterophora parasitica</name>
    <dbReference type="NCBI Taxonomy" id="117018"/>
    <lineage>
        <taxon>Eukaryota</taxon>
        <taxon>Fungi</taxon>
        <taxon>Dikarya</taxon>
        <taxon>Basidiomycota</taxon>
        <taxon>Agaricomycotina</taxon>
        <taxon>Agaricomycetes</taxon>
        <taxon>Agaricomycetidae</taxon>
        <taxon>Agaricales</taxon>
        <taxon>Tricholomatineae</taxon>
        <taxon>Lyophyllaceae</taxon>
        <taxon>Asterophora</taxon>
    </lineage>
</organism>
<dbReference type="InterPro" id="IPR046341">
    <property type="entry name" value="SET_dom_sf"/>
</dbReference>
<reference evidence="3" key="1">
    <citation type="submission" date="2020-07" db="EMBL/GenBank/DDBJ databases">
        <authorList>
            <person name="Nieuwenhuis M."/>
            <person name="Van De Peppel L.J.J."/>
        </authorList>
    </citation>
    <scope>NUCLEOTIDE SEQUENCE</scope>
    <source>
        <strain evidence="3">AP01</strain>
        <tissue evidence="3">Mycelium</tissue>
    </source>
</reference>
<feature type="compositionally biased region" description="Low complexity" evidence="1">
    <location>
        <begin position="8"/>
        <end position="18"/>
    </location>
</feature>
<dbReference type="InterPro" id="IPR053185">
    <property type="entry name" value="SET_domain_protein"/>
</dbReference>
<sequence length="409" mass="45354">MIAKDCASSSSSGPSSSPARCRFSAAPTPPPPHVCARINAQVTSDPVLARPNFDFDQHVRSRSYTMQNFAFEDFEAAVLLDEGVESLLPETFHPPCPAPLYTFEIGATENDGLGMFALKDMPAGSLVLVEHPVMVAPYLLGIGVPLADVYAEIFGRLSPDLCDELMDLSNSMEDCDLLEGIVRTNALGIQLEVPDVPNPELTTHRAVFLNTSRCNHSCGPNARWEWDTNTFSLYLTAVRPIRKGEEITIQYIACTQSRKERHATLHSLYNFTCACKYCALPSHDAIRTSDATRAALESFWRVLPPFEEWCLDPIMAPDALIKRHFDALKMIKQEGLQVLDAEKHVDAIAMCYGSLADLELFTAWAGRAKDAKLHDAKQTLVFAKWLSNPVSFPAWGWKKTFCGRELGKL</sequence>
<evidence type="ECO:0000256" key="1">
    <source>
        <dbReference type="SAM" id="MobiDB-lite"/>
    </source>
</evidence>
<dbReference type="AlphaFoldDB" id="A0A9P7G7T9"/>
<protein>
    <recommendedName>
        <fullName evidence="2">SET domain-containing protein</fullName>
    </recommendedName>
</protein>
<dbReference type="OrthoDB" id="265717at2759"/>
<name>A0A9P7G7T9_9AGAR</name>
<dbReference type="InterPro" id="IPR001214">
    <property type="entry name" value="SET_dom"/>
</dbReference>
<dbReference type="PROSITE" id="PS50280">
    <property type="entry name" value="SET"/>
    <property type="match status" value="1"/>
</dbReference>
<feature type="region of interest" description="Disordered" evidence="1">
    <location>
        <begin position="1"/>
        <end position="25"/>
    </location>
</feature>
<dbReference type="Proteomes" id="UP000775547">
    <property type="component" value="Unassembled WGS sequence"/>
</dbReference>
<keyword evidence="4" id="KW-1185">Reference proteome</keyword>
<comment type="caution">
    <text evidence="3">The sequence shown here is derived from an EMBL/GenBank/DDBJ whole genome shotgun (WGS) entry which is preliminary data.</text>
</comment>
<dbReference type="Gene3D" id="2.170.270.10">
    <property type="entry name" value="SET domain"/>
    <property type="match status" value="1"/>
</dbReference>
<evidence type="ECO:0000259" key="2">
    <source>
        <dbReference type="PROSITE" id="PS50280"/>
    </source>
</evidence>
<reference evidence="3" key="2">
    <citation type="submission" date="2021-10" db="EMBL/GenBank/DDBJ databases">
        <title>Phylogenomics reveals ancestral predisposition of the termite-cultivated fungus Termitomyces towards a domesticated lifestyle.</title>
        <authorList>
            <person name="Auxier B."/>
            <person name="Grum-Grzhimaylo A."/>
            <person name="Cardenas M.E."/>
            <person name="Lodge J.D."/>
            <person name="Laessoe T."/>
            <person name="Pedersen O."/>
            <person name="Smith M.E."/>
            <person name="Kuyper T.W."/>
            <person name="Franco-Molano E.A."/>
            <person name="Baroni T.J."/>
            <person name="Aanen D.K."/>
        </authorList>
    </citation>
    <scope>NUCLEOTIDE SEQUENCE</scope>
    <source>
        <strain evidence="3">AP01</strain>
        <tissue evidence="3">Mycelium</tissue>
    </source>
</reference>
<proteinExistence type="predicted"/>
<gene>
    <name evidence="3" type="ORF">DXG03_009677</name>
</gene>
<dbReference type="SUPFAM" id="SSF82199">
    <property type="entry name" value="SET domain"/>
    <property type="match status" value="1"/>
</dbReference>
<dbReference type="Pfam" id="PF00856">
    <property type="entry name" value="SET"/>
    <property type="match status" value="1"/>
</dbReference>
<dbReference type="CDD" id="cd20071">
    <property type="entry name" value="SET_SMYD"/>
    <property type="match status" value="1"/>
</dbReference>
<feature type="domain" description="SET" evidence="2">
    <location>
        <begin position="98"/>
        <end position="252"/>
    </location>
</feature>